<dbReference type="Pfam" id="PF00296">
    <property type="entry name" value="Bac_luciferase"/>
    <property type="match status" value="1"/>
</dbReference>
<sequence length="188" mass="20521">MRIGFSLPQYGPHTTQFAKLPGYARDLEALGAASLWVSDRVLAPVHPTVNYPGTDGIPTEFHAILDPLALMAAIGAVTTRVEIGVNVLIAPWYPPILLARTLTTIDVITAGRLIPGFGLGWSPEEYIATGVPMKQRGRRLDECLDILDAYWTRNPVEYAGEYWTIPATHVDLKPVRTPPVHLAAMSPA</sequence>
<evidence type="ECO:0000256" key="2">
    <source>
        <dbReference type="ARBA" id="ARBA00022643"/>
    </source>
</evidence>
<proteinExistence type="predicted"/>
<organism evidence="6 7">
    <name type="scientific">Kibdelosporangium lantanae</name>
    <dbReference type="NCBI Taxonomy" id="1497396"/>
    <lineage>
        <taxon>Bacteria</taxon>
        <taxon>Bacillati</taxon>
        <taxon>Actinomycetota</taxon>
        <taxon>Actinomycetes</taxon>
        <taxon>Pseudonocardiales</taxon>
        <taxon>Pseudonocardiaceae</taxon>
        <taxon>Kibdelosporangium</taxon>
    </lineage>
</organism>
<name>A0ABW3M9L4_9PSEU</name>
<dbReference type="Gene3D" id="3.20.20.30">
    <property type="entry name" value="Luciferase-like domain"/>
    <property type="match status" value="1"/>
</dbReference>
<evidence type="ECO:0000256" key="3">
    <source>
        <dbReference type="ARBA" id="ARBA00023002"/>
    </source>
</evidence>
<dbReference type="InterPro" id="IPR050172">
    <property type="entry name" value="SsuD_RutA_monooxygenase"/>
</dbReference>
<dbReference type="PANTHER" id="PTHR42847:SF4">
    <property type="entry name" value="ALKANESULFONATE MONOOXYGENASE-RELATED"/>
    <property type="match status" value="1"/>
</dbReference>
<evidence type="ECO:0000256" key="1">
    <source>
        <dbReference type="ARBA" id="ARBA00022630"/>
    </source>
</evidence>
<dbReference type="PANTHER" id="PTHR42847">
    <property type="entry name" value="ALKANESULFONATE MONOOXYGENASE"/>
    <property type="match status" value="1"/>
</dbReference>
<gene>
    <name evidence="6" type="ORF">ACFQ1S_12550</name>
</gene>
<keyword evidence="7" id="KW-1185">Reference proteome</keyword>
<keyword evidence="3" id="KW-0560">Oxidoreductase</keyword>
<keyword evidence="4" id="KW-0503">Monooxygenase</keyword>
<evidence type="ECO:0000256" key="4">
    <source>
        <dbReference type="ARBA" id="ARBA00023033"/>
    </source>
</evidence>
<dbReference type="InterPro" id="IPR011251">
    <property type="entry name" value="Luciferase-like_dom"/>
</dbReference>
<protein>
    <submittedName>
        <fullName evidence="6">LLM class flavin-dependent oxidoreductase</fullName>
    </submittedName>
</protein>
<accession>A0ABW3M9L4</accession>
<dbReference type="EMBL" id="JBHTIS010000611">
    <property type="protein sequence ID" value="MFD1046324.1"/>
    <property type="molecule type" value="Genomic_DNA"/>
</dbReference>
<dbReference type="Proteomes" id="UP001597045">
    <property type="component" value="Unassembled WGS sequence"/>
</dbReference>
<keyword evidence="2" id="KW-0288">FMN</keyword>
<comment type="caution">
    <text evidence="6">The sequence shown here is derived from an EMBL/GenBank/DDBJ whole genome shotgun (WGS) entry which is preliminary data.</text>
</comment>
<evidence type="ECO:0000313" key="6">
    <source>
        <dbReference type="EMBL" id="MFD1046324.1"/>
    </source>
</evidence>
<evidence type="ECO:0000313" key="7">
    <source>
        <dbReference type="Proteomes" id="UP001597045"/>
    </source>
</evidence>
<reference evidence="7" key="1">
    <citation type="journal article" date="2019" name="Int. J. Syst. Evol. Microbiol.">
        <title>The Global Catalogue of Microorganisms (GCM) 10K type strain sequencing project: providing services to taxonomists for standard genome sequencing and annotation.</title>
        <authorList>
            <consortium name="The Broad Institute Genomics Platform"/>
            <consortium name="The Broad Institute Genome Sequencing Center for Infectious Disease"/>
            <person name="Wu L."/>
            <person name="Ma J."/>
        </authorList>
    </citation>
    <scope>NUCLEOTIDE SEQUENCE [LARGE SCALE GENOMIC DNA]</scope>
    <source>
        <strain evidence="7">JCM 31486</strain>
    </source>
</reference>
<keyword evidence="1" id="KW-0285">Flavoprotein</keyword>
<dbReference type="SUPFAM" id="SSF51679">
    <property type="entry name" value="Bacterial luciferase-like"/>
    <property type="match status" value="1"/>
</dbReference>
<evidence type="ECO:0000259" key="5">
    <source>
        <dbReference type="Pfam" id="PF00296"/>
    </source>
</evidence>
<feature type="domain" description="Luciferase-like" evidence="5">
    <location>
        <begin position="11"/>
        <end position="188"/>
    </location>
</feature>
<feature type="non-terminal residue" evidence="6">
    <location>
        <position position="188"/>
    </location>
</feature>
<dbReference type="InterPro" id="IPR036661">
    <property type="entry name" value="Luciferase-like_sf"/>
</dbReference>